<name>A0A1H2EJC4_9PSED</name>
<sequence length="476" mass="52371">MTSPLARVSAIALLLGIIMLAGCDDQPNRAGLMETRAIAEEGLIYGLPIVINTAVTAGAIGDPASPTYRGPFNHLVNVQKVLTWEDRTIVTPNSDTPYSTAWLDLRAEPIVLTVPPVPENRYFSVQLIDASTNNYGIFGSRTTGNGGGHYLVVGPDWQGEIPAGIDKLFRSGSQYSFALFRTQLFNPADMPKVAAVQAGYKVEPLSAFLQQPAPPAAPIINFPLHEREQVKKLFFEYLDFSLPYIPATAQEKDIRAKLARIGVGPDKQFEYKDLPWLHKLAVLWGMMNGRDRLEAAINSNKNLINGWTIGTLTGGSAEQYNGNWLVRAMVAKVGLYALDSLEATYPVTRALNDGTPLDTGKHDYSLTFQAGELPPVNAFWSVTLYDAQSQYLVKNPINRYLINSPMLPELQKNADGSITLYIQKDSPGAERESNWLPGTDGEIYLVLRLYWPKTQPPSILPAGSGSWQPPALKLQR</sequence>
<dbReference type="Pfam" id="PF06742">
    <property type="entry name" value="DUF1214"/>
    <property type="match status" value="1"/>
</dbReference>
<protein>
    <submittedName>
        <fullName evidence="3">Uncharacterized conserved protein</fullName>
    </submittedName>
</protein>
<dbReference type="Gene3D" id="2.60.40.1610">
    <property type="entry name" value="Domain of unknown function DUF1254"/>
    <property type="match status" value="1"/>
</dbReference>
<evidence type="ECO:0000313" key="3">
    <source>
        <dbReference type="EMBL" id="SDT95053.1"/>
    </source>
</evidence>
<feature type="domain" description="DUF1214" evidence="1">
    <location>
        <begin position="342"/>
        <end position="453"/>
    </location>
</feature>
<dbReference type="InterPro" id="IPR010621">
    <property type="entry name" value="DUF1214"/>
</dbReference>
<keyword evidence="4" id="KW-1185">Reference proteome</keyword>
<dbReference type="Proteomes" id="UP000243232">
    <property type="component" value="Chromosome I"/>
</dbReference>
<dbReference type="InterPro" id="IPR010679">
    <property type="entry name" value="DUF1254"/>
</dbReference>
<reference evidence="4" key="1">
    <citation type="submission" date="2016-10" db="EMBL/GenBank/DDBJ databases">
        <authorList>
            <person name="Varghese N."/>
            <person name="Submissions S."/>
        </authorList>
    </citation>
    <scope>NUCLEOTIDE SEQUENCE [LARGE SCALE GENOMIC DNA]</scope>
    <source>
        <strain evidence="4">DSM 17875</strain>
    </source>
</reference>
<dbReference type="RefSeq" id="WP_090198689.1">
    <property type="nucleotide sequence ID" value="NZ_LT629785.1"/>
</dbReference>
<feature type="domain" description="DUF1254" evidence="2">
    <location>
        <begin position="72"/>
        <end position="204"/>
    </location>
</feature>
<dbReference type="AlphaFoldDB" id="A0A1H2EJC4"/>
<evidence type="ECO:0000259" key="1">
    <source>
        <dbReference type="Pfam" id="PF06742"/>
    </source>
</evidence>
<dbReference type="InterPro" id="IPR037049">
    <property type="entry name" value="DUF1214_C_sf"/>
</dbReference>
<dbReference type="Pfam" id="PF06863">
    <property type="entry name" value="DUF1254"/>
    <property type="match status" value="1"/>
</dbReference>
<dbReference type="Gene3D" id="2.60.120.600">
    <property type="entry name" value="Domain of unknown function DUF1214, C-terminal domain"/>
    <property type="match status" value="1"/>
</dbReference>
<dbReference type="InterPro" id="IPR037050">
    <property type="entry name" value="DUF1254_sf"/>
</dbReference>
<proteinExistence type="predicted"/>
<dbReference type="PANTHER" id="PTHR36509">
    <property type="entry name" value="BLL3101 PROTEIN"/>
    <property type="match status" value="1"/>
</dbReference>
<organism evidence="3 4">
    <name type="scientific">Pseudomonas pohangensis</name>
    <dbReference type="NCBI Taxonomy" id="364197"/>
    <lineage>
        <taxon>Bacteria</taxon>
        <taxon>Pseudomonadati</taxon>
        <taxon>Pseudomonadota</taxon>
        <taxon>Gammaproteobacteria</taxon>
        <taxon>Pseudomonadales</taxon>
        <taxon>Pseudomonadaceae</taxon>
        <taxon>Pseudomonas</taxon>
    </lineage>
</organism>
<dbReference type="PROSITE" id="PS51257">
    <property type="entry name" value="PROKAR_LIPOPROTEIN"/>
    <property type="match status" value="1"/>
</dbReference>
<accession>A0A1H2EJC4</accession>
<dbReference type="EMBL" id="LT629785">
    <property type="protein sequence ID" value="SDT95053.1"/>
    <property type="molecule type" value="Genomic_DNA"/>
</dbReference>
<gene>
    <name evidence="3" type="ORF">SAMN05216296_0828</name>
</gene>
<evidence type="ECO:0000313" key="4">
    <source>
        <dbReference type="Proteomes" id="UP000243232"/>
    </source>
</evidence>
<dbReference type="STRING" id="364197.SAMN05216296_0828"/>
<dbReference type="OrthoDB" id="9777345at2"/>
<evidence type="ECO:0000259" key="2">
    <source>
        <dbReference type="Pfam" id="PF06863"/>
    </source>
</evidence>
<dbReference type="PANTHER" id="PTHR36509:SF2">
    <property type="entry name" value="BLL3101 PROTEIN"/>
    <property type="match status" value="1"/>
</dbReference>
<dbReference type="SUPFAM" id="SSF160935">
    <property type="entry name" value="VPA0735-like"/>
    <property type="match status" value="1"/>
</dbReference>